<comment type="caution">
    <text evidence="21">The sequence shown here is derived from an EMBL/GenBank/DDBJ whole genome shotgun (WGS) entry which is preliminary data.</text>
</comment>
<dbReference type="AlphaFoldDB" id="A0A8S3VFB4"/>
<evidence type="ECO:0000256" key="2">
    <source>
        <dbReference type="ARBA" id="ARBA00004496"/>
    </source>
</evidence>
<evidence type="ECO:0000256" key="11">
    <source>
        <dbReference type="ARBA" id="ARBA00022729"/>
    </source>
</evidence>
<organism evidence="21 22">
    <name type="scientific">Mytilus edulis</name>
    <name type="common">Blue mussel</name>
    <dbReference type="NCBI Taxonomy" id="6550"/>
    <lineage>
        <taxon>Eukaryota</taxon>
        <taxon>Metazoa</taxon>
        <taxon>Spiralia</taxon>
        <taxon>Lophotrochozoa</taxon>
        <taxon>Mollusca</taxon>
        <taxon>Bivalvia</taxon>
        <taxon>Autobranchia</taxon>
        <taxon>Pteriomorphia</taxon>
        <taxon>Mytilida</taxon>
        <taxon>Mytiloidea</taxon>
        <taxon>Mytilidae</taxon>
        <taxon>Mytilinae</taxon>
        <taxon>Mytilus</taxon>
    </lineage>
</organism>
<evidence type="ECO:0000256" key="16">
    <source>
        <dbReference type="ARBA" id="ARBA00023136"/>
    </source>
</evidence>
<dbReference type="GO" id="GO:0070062">
    <property type="term" value="C:extracellular exosome"/>
    <property type="evidence" value="ECO:0007669"/>
    <property type="project" value="TreeGrafter"/>
</dbReference>
<feature type="domain" description="EF-hand" evidence="20">
    <location>
        <begin position="262"/>
        <end position="297"/>
    </location>
</feature>
<evidence type="ECO:0000256" key="5">
    <source>
        <dbReference type="ARBA" id="ARBA00008063"/>
    </source>
</evidence>
<evidence type="ECO:0000256" key="10">
    <source>
        <dbReference type="ARBA" id="ARBA00022723"/>
    </source>
</evidence>
<keyword evidence="10" id="KW-0479">Metal-binding</keyword>
<dbReference type="InterPro" id="IPR057576">
    <property type="entry name" value="NUCB1_N"/>
</dbReference>
<feature type="region of interest" description="Disordered" evidence="18">
    <location>
        <begin position="189"/>
        <end position="211"/>
    </location>
</feature>
<feature type="region of interest" description="Disordered" evidence="18">
    <location>
        <begin position="379"/>
        <end position="599"/>
    </location>
</feature>
<accession>A0A8S3VFB4</accession>
<dbReference type="InterPro" id="IPR002048">
    <property type="entry name" value="EF_hand_dom"/>
</dbReference>
<dbReference type="InterPro" id="IPR018247">
    <property type="entry name" value="EF_Hand_1_Ca_BS"/>
</dbReference>
<keyword evidence="14" id="KW-0333">Golgi apparatus</keyword>
<evidence type="ECO:0000256" key="15">
    <source>
        <dbReference type="ARBA" id="ARBA00023125"/>
    </source>
</evidence>
<evidence type="ECO:0000256" key="19">
    <source>
        <dbReference type="SAM" id="SignalP"/>
    </source>
</evidence>
<keyword evidence="11 19" id="KW-0732">Signal</keyword>
<evidence type="ECO:0000256" key="4">
    <source>
        <dbReference type="ARBA" id="ARBA00004613"/>
    </source>
</evidence>
<feature type="chain" id="PRO_5035727069" evidence="19">
    <location>
        <begin position="20"/>
        <end position="599"/>
    </location>
</feature>
<dbReference type="FunFam" id="1.10.238.10:FF:000045">
    <property type="entry name" value="Nucleobindin 2"/>
    <property type="match status" value="1"/>
</dbReference>
<dbReference type="Pfam" id="PF13499">
    <property type="entry name" value="EF-hand_7"/>
    <property type="match status" value="1"/>
</dbReference>
<evidence type="ECO:0000256" key="18">
    <source>
        <dbReference type="SAM" id="MobiDB-lite"/>
    </source>
</evidence>
<dbReference type="SMART" id="SM00054">
    <property type="entry name" value="EFh"/>
    <property type="match status" value="2"/>
</dbReference>
<evidence type="ECO:0000256" key="1">
    <source>
        <dbReference type="ARBA" id="ARBA00004170"/>
    </source>
</evidence>
<dbReference type="GO" id="GO:0016020">
    <property type="term" value="C:membrane"/>
    <property type="evidence" value="ECO:0007669"/>
    <property type="project" value="UniProtKB-SubCell"/>
</dbReference>
<comment type="similarity">
    <text evidence="5">Belongs to the nucleobindin family.</text>
</comment>
<keyword evidence="15" id="KW-0238">DNA-binding</keyword>
<dbReference type="GO" id="GO:0003677">
    <property type="term" value="F:DNA binding"/>
    <property type="evidence" value="ECO:0007669"/>
    <property type="project" value="UniProtKB-KW"/>
</dbReference>
<feature type="coiled-coil region" evidence="17">
    <location>
        <begin position="305"/>
        <end position="332"/>
    </location>
</feature>
<dbReference type="InterPro" id="IPR040250">
    <property type="entry name" value="Nucleobindin"/>
</dbReference>
<evidence type="ECO:0000256" key="17">
    <source>
        <dbReference type="SAM" id="Coils"/>
    </source>
</evidence>
<evidence type="ECO:0000256" key="3">
    <source>
        <dbReference type="ARBA" id="ARBA00004555"/>
    </source>
</evidence>
<evidence type="ECO:0000256" key="7">
    <source>
        <dbReference type="ARBA" id="ARBA00022525"/>
    </source>
</evidence>
<dbReference type="Proteomes" id="UP000683360">
    <property type="component" value="Unassembled WGS sequence"/>
</dbReference>
<keyword evidence="7" id="KW-0964">Secreted</keyword>
<dbReference type="OrthoDB" id="5982823at2759"/>
<evidence type="ECO:0000256" key="9">
    <source>
        <dbReference type="ARBA" id="ARBA00022658"/>
    </source>
</evidence>
<evidence type="ECO:0000313" key="21">
    <source>
        <dbReference type="EMBL" id="CAG2253534.1"/>
    </source>
</evidence>
<evidence type="ECO:0000256" key="8">
    <source>
        <dbReference type="ARBA" id="ARBA00022553"/>
    </source>
</evidence>
<dbReference type="GO" id="GO:0005794">
    <property type="term" value="C:Golgi apparatus"/>
    <property type="evidence" value="ECO:0007669"/>
    <property type="project" value="UniProtKB-SubCell"/>
</dbReference>
<feature type="compositionally biased region" description="Basic and acidic residues" evidence="18">
    <location>
        <begin position="189"/>
        <end position="205"/>
    </location>
</feature>
<dbReference type="Pfam" id="PF25434">
    <property type="entry name" value="NUCB1_N"/>
    <property type="match status" value="1"/>
</dbReference>
<dbReference type="SUPFAM" id="SSF47473">
    <property type="entry name" value="EF-hand"/>
    <property type="match status" value="1"/>
</dbReference>
<dbReference type="EMBL" id="CAJPWZ010003153">
    <property type="protein sequence ID" value="CAG2253534.1"/>
    <property type="molecule type" value="Genomic_DNA"/>
</dbReference>
<dbReference type="Gene3D" id="1.10.238.10">
    <property type="entry name" value="EF-hand"/>
    <property type="match status" value="1"/>
</dbReference>
<keyword evidence="13" id="KW-0106">Calcium</keyword>
<keyword evidence="16" id="KW-0472">Membrane</keyword>
<dbReference type="GO" id="GO:0005085">
    <property type="term" value="F:guanyl-nucleotide exchange factor activity"/>
    <property type="evidence" value="ECO:0007669"/>
    <property type="project" value="UniProtKB-KW"/>
</dbReference>
<dbReference type="InterPro" id="IPR011992">
    <property type="entry name" value="EF-hand-dom_pair"/>
</dbReference>
<name>A0A8S3VFB4_MYTED</name>
<dbReference type="PANTHER" id="PTHR19237:SF20">
    <property type="entry name" value="NUCLEOBINDIN 1"/>
    <property type="match status" value="1"/>
</dbReference>
<feature type="compositionally biased region" description="Low complexity" evidence="18">
    <location>
        <begin position="582"/>
        <end position="593"/>
    </location>
</feature>
<dbReference type="PROSITE" id="PS50222">
    <property type="entry name" value="EF_HAND_2"/>
    <property type="match status" value="2"/>
</dbReference>
<keyword evidence="9" id="KW-0344">Guanine-nucleotide releasing factor</keyword>
<dbReference type="PROSITE" id="PS00018">
    <property type="entry name" value="EF_HAND_1"/>
    <property type="match status" value="2"/>
</dbReference>
<keyword evidence="12" id="KW-0677">Repeat</keyword>
<feature type="compositionally biased region" description="Low complexity" evidence="18">
    <location>
        <begin position="407"/>
        <end position="428"/>
    </location>
</feature>
<evidence type="ECO:0000313" key="22">
    <source>
        <dbReference type="Proteomes" id="UP000683360"/>
    </source>
</evidence>
<proteinExistence type="inferred from homology"/>
<evidence type="ECO:0000256" key="13">
    <source>
        <dbReference type="ARBA" id="ARBA00022837"/>
    </source>
</evidence>
<feature type="compositionally biased region" description="Low complexity" evidence="18">
    <location>
        <begin position="435"/>
        <end position="570"/>
    </location>
</feature>
<evidence type="ECO:0000259" key="20">
    <source>
        <dbReference type="PROSITE" id="PS50222"/>
    </source>
</evidence>
<evidence type="ECO:0000256" key="14">
    <source>
        <dbReference type="ARBA" id="ARBA00023034"/>
    </source>
</evidence>
<keyword evidence="8" id="KW-0597">Phosphoprotein</keyword>
<feature type="signal peptide" evidence="19">
    <location>
        <begin position="1"/>
        <end position="19"/>
    </location>
</feature>
<protein>
    <submittedName>
        <fullName evidence="21">NUCB</fullName>
    </submittedName>
</protein>
<dbReference type="GO" id="GO:0005793">
    <property type="term" value="C:endoplasmic reticulum-Golgi intermediate compartment"/>
    <property type="evidence" value="ECO:0007669"/>
    <property type="project" value="TreeGrafter"/>
</dbReference>
<gene>
    <name evidence="21" type="ORF">MEDL_65040</name>
</gene>
<keyword evidence="22" id="KW-1185">Reference proteome</keyword>
<sequence>MKKVLGLLIIGISLYGIVCPPVKPDAQPEEGGSDTQDEDTGLEYDRYLKEVVMALEEDPDFRKKLEETNATDIKNGKISMHLEMVAHGIRERLDEIKRREVDRLRILAREKMKTMNGIQKIDERILHHLDVKNPHSFEAKDLEKLIVKATTDLDELDKKRKEEFKEYEMQKEHERKDYLKTLPEEEKKKAEEKHLEMEKKHQDHPKLHHPGSKAQLEDVWEKNDEMDRDNFNPKTFFMMHGMILGSKDQLEEVWEKKDHLDPNDFEPKTFFQMHDINGDGFLDEEEVEALFQKELDQVYDPNAPEDDMNERYEEMNRMREHVMNELDKDKDKLVSKEEFLQYTASNDFNKDEPWDTIDQNKEYTDEEYQQYEKMLMEEEMKRRQQGSFDSHAQPGMVMQPPHDQNVDHMQMQQQHHQQQQQQQVHPNPDAALHFQQQAQMNQQQMHNQQQGQMNQQQMHNQQQMAAQQHQQQMAAQQHQEQMAAQHHQQQMNAQQQAQMGGQQQGGQSNQYQQGMPAQQQQQVPVHQQQQVPVHQQQQQQVPVHQQQQQQVPVQQQQHQQVPVQNVGQQHAQNIQPVVGQDQPGAVPVHQGQGQQPGGH</sequence>
<keyword evidence="6" id="KW-0963">Cytoplasm</keyword>
<reference evidence="21" key="1">
    <citation type="submission" date="2021-03" db="EMBL/GenBank/DDBJ databases">
        <authorList>
            <person name="Bekaert M."/>
        </authorList>
    </citation>
    <scope>NUCLEOTIDE SEQUENCE</scope>
</reference>
<dbReference type="GO" id="GO:0005509">
    <property type="term" value="F:calcium ion binding"/>
    <property type="evidence" value="ECO:0007669"/>
    <property type="project" value="InterPro"/>
</dbReference>
<comment type="subcellular location">
    <subcellularLocation>
        <location evidence="2">Cytoplasm</location>
    </subcellularLocation>
    <subcellularLocation>
        <location evidence="3">Golgi apparatus</location>
    </subcellularLocation>
    <subcellularLocation>
        <location evidence="1">Membrane</location>
        <topology evidence="1">Peripheral membrane protein</topology>
    </subcellularLocation>
    <subcellularLocation>
        <location evidence="4">Secreted</location>
    </subcellularLocation>
</comment>
<evidence type="ECO:0000256" key="12">
    <source>
        <dbReference type="ARBA" id="ARBA00022737"/>
    </source>
</evidence>
<evidence type="ECO:0000256" key="6">
    <source>
        <dbReference type="ARBA" id="ARBA00022490"/>
    </source>
</evidence>
<dbReference type="PANTHER" id="PTHR19237">
    <property type="entry name" value="NUCLEOBINDIN"/>
    <property type="match status" value="1"/>
</dbReference>
<feature type="domain" description="EF-hand" evidence="20">
    <location>
        <begin position="314"/>
        <end position="349"/>
    </location>
</feature>
<keyword evidence="17" id="KW-0175">Coiled coil</keyword>